<evidence type="ECO:0000256" key="6">
    <source>
        <dbReference type="ARBA" id="ARBA00022989"/>
    </source>
</evidence>
<feature type="transmembrane region" description="Helical" evidence="8">
    <location>
        <begin position="21"/>
        <end position="39"/>
    </location>
</feature>
<dbReference type="InterPro" id="IPR020846">
    <property type="entry name" value="MFS_dom"/>
</dbReference>
<feature type="transmembrane region" description="Helical" evidence="8">
    <location>
        <begin position="156"/>
        <end position="177"/>
    </location>
</feature>
<organism evidence="10 11">
    <name type="scientific">Pseudonocardia ailaonensis</name>
    <dbReference type="NCBI Taxonomy" id="367279"/>
    <lineage>
        <taxon>Bacteria</taxon>
        <taxon>Bacillati</taxon>
        <taxon>Actinomycetota</taxon>
        <taxon>Actinomycetes</taxon>
        <taxon>Pseudonocardiales</taxon>
        <taxon>Pseudonocardiaceae</taxon>
        <taxon>Pseudonocardia</taxon>
    </lineage>
</organism>
<keyword evidence="7 8" id="KW-0472">Membrane</keyword>
<proteinExistence type="predicted"/>
<keyword evidence="2" id="KW-0813">Transport</keyword>
<dbReference type="PROSITE" id="PS50850">
    <property type="entry name" value="MFS"/>
    <property type="match status" value="1"/>
</dbReference>
<evidence type="ECO:0000256" key="4">
    <source>
        <dbReference type="ARBA" id="ARBA00022692"/>
    </source>
</evidence>
<dbReference type="RefSeq" id="WP_344415728.1">
    <property type="nucleotide sequence ID" value="NZ_BAAAQK010000005.1"/>
</dbReference>
<dbReference type="PANTHER" id="PTHR43528:SF1">
    <property type="entry name" value="ALPHA-KETOGLUTARATE PERMEASE"/>
    <property type="match status" value="1"/>
</dbReference>
<comment type="caution">
    <text evidence="10">The sequence shown here is derived from an EMBL/GenBank/DDBJ whole genome shotgun (WGS) entry which is preliminary data.</text>
</comment>
<gene>
    <name evidence="10" type="ORF">GCM10009836_24980</name>
</gene>
<sequence>MADRPSPSRRKELLAVNFGQALEYFDFTIFAIFAIYFSSQFFHGDSDVSNLLSTLAVFGLGFVARPIGGIVFGRLADRRGRTLVLVLTISISSLCCLLTAVAPTYGMIGAGASVWIVVVRIALGMAQGGEQGSSVTYVGEAVPAARRGFLGSTNTAFVVVGLTLATLLGALLSTLLTKAEMTAWGWRIPFIIGAVLGVFVLYLRRSLAEPETFTRTTTGDVAESATLPEAASSVAPVAAAARGEISRRGTFLLVLRAIVVTGSTLVFGYQWSVMAPTYAITFHKVNPTAAMWVGVVATVLYGGAILLSGRLSDKIGRRGNLIIYGVLVAALSFPLSGLLSSSAWTLLIAMCLANVVLAFGTGMQVAWLSEQFATRTRGLAISGTLAFSSAIFGGTAAYLNTWLTARGTPQIFTWYVIATAVATIILIAVSRETKGISLASVGRTNRATPAGSGPVAEPV</sequence>
<feature type="transmembrane region" description="Helical" evidence="8">
    <location>
        <begin position="51"/>
        <end position="71"/>
    </location>
</feature>
<feature type="transmembrane region" description="Helical" evidence="8">
    <location>
        <begin position="83"/>
        <end position="102"/>
    </location>
</feature>
<evidence type="ECO:0000313" key="10">
    <source>
        <dbReference type="EMBL" id="GAA1844528.1"/>
    </source>
</evidence>
<dbReference type="Pfam" id="PF00083">
    <property type="entry name" value="Sugar_tr"/>
    <property type="match status" value="1"/>
</dbReference>
<evidence type="ECO:0000256" key="5">
    <source>
        <dbReference type="ARBA" id="ARBA00022847"/>
    </source>
</evidence>
<accession>A0ABN2MYL6</accession>
<keyword evidence="6 8" id="KW-1133">Transmembrane helix</keyword>
<evidence type="ECO:0000256" key="3">
    <source>
        <dbReference type="ARBA" id="ARBA00022475"/>
    </source>
</evidence>
<dbReference type="InterPro" id="IPR036259">
    <property type="entry name" value="MFS_trans_sf"/>
</dbReference>
<feature type="transmembrane region" description="Helical" evidence="8">
    <location>
        <begin position="411"/>
        <end position="429"/>
    </location>
</feature>
<dbReference type="InterPro" id="IPR051084">
    <property type="entry name" value="H+-coupled_symporters"/>
</dbReference>
<keyword evidence="4 8" id="KW-0812">Transmembrane</keyword>
<keyword evidence="3" id="KW-1003">Cell membrane</keyword>
<evidence type="ECO:0000313" key="11">
    <source>
        <dbReference type="Proteomes" id="UP001500449"/>
    </source>
</evidence>
<feature type="transmembrane region" description="Helical" evidence="8">
    <location>
        <begin position="108"/>
        <end position="126"/>
    </location>
</feature>
<dbReference type="InterPro" id="IPR005829">
    <property type="entry name" value="Sugar_transporter_CS"/>
</dbReference>
<reference evidence="10 11" key="1">
    <citation type="journal article" date="2019" name="Int. J. Syst. Evol. Microbiol.">
        <title>The Global Catalogue of Microorganisms (GCM) 10K type strain sequencing project: providing services to taxonomists for standard genome sequencing and annotation.</title>
        <authorList>
            <consortium name="The Broad Institute Genomics Platform"/>
            <consortium name="The Broad Institute Genome Sequencing Center for Infectious Disease"/>
            <person name="Wu L."/>
            <person name="Ma J."/>
        </authorList>
    </citation>
    <scope>NUCLEOTIDE SEQUENCE [LARGE SCALE GENOMIC DNA]</scope>
    <source>
        <strain evidence="10 11">JCM 16009</strain>
    </source>
</reference>
<protein>
    <submittedName>
        <fullName evidence="10">MFS transporter</fullName>
    </submittedName>
</protein>
<keyword evidence="5" id="KW-0769">Symport</keyword>
<dbReference type="SUPFAM" id="SSF103473">
    <property type="entry name" value="MFS general substrate transporter"/>
    <property type="match status" value="1"/>
</dbReference>
<feature type="transmembrane region" description="Helical" evidence="8">
    <location>
        <begin position="289"/>
        <end position="309"/>
    </location>
</feature>
<feature type="transmembrane region" description="Helical" evidence="8">
    <location>
        <begin position="183"/>
        <end position="203"/>
    </location>
</feature>
<evidence type="ECO:0000256" key="7">
    <source>
        <dbReference type="ARBA" id="ARBA00023136"/>
    </source>
</evidence>
<keyword evidence="11" id="KW-1185">Reference proteome</keyword>
<feature type="transmembrane region" description="Helical" evidence="8">
    <location>
        <begin position="251"/>
        <end position="269"/>
    </location>
</feature>
<dbReference type="Proteomes" id="UP001500449">
    <property type="component" value="Unassembled WGS sequence"/>
</dbReference>
<evidence type="ECO:0000259" key="9">
    <source>
        <dbReference type="PROSITE" id="PS50850"/>
    </source>
</evidence>
<feature type="transmembrane region" description="Helical" evidence="8">
    <location>
        <begin position="346"/>
        <end position="367"/>
    </location>
</feature>
<feature type="transmembrane region" description="Helical" evidence="8">
    <location>
        <begin position="379"/>
        <end position="399"/>
    </location>
</feature>
<feature type="transmembrane region" description="Helical" evidence="8">
    <location>
        <begin position="321"/>
        <end position="340"/>
    </location>
</feature>
<evidence type="ECO:0000256" key="8">
    <source>
        <dbReference type="SAM" id="Phobius"/>
    </source>
</evidence>
<dbReference type="Gene3D" id="1.20.1250.20">
    <property type="entry name" value="MFS general substrate transporter like domains"/>
    <property type="match status" value="2"/>
</dbReference>
<dbReference type="EMBL" id="BAAAQK010000005">
    <property type="protein sequence ID" value="GAA1844528.1"/>
    <property type="molecule type" value="Genomic_DNA"/>
</dbReference>
<evidence type="ECO:0000256" key="2">
    <source>
        <dbReference type="ARBA" id="ARBA00022448"/>
    </source>
</evidence>
<name>A0ABN2MYL6_9PSEU</name>
<dbReference type="InterPro" id="IPR005828">
    <property type="entry name" value="MFS_sugar_transport-like"/>
</dbReference>
<evidence type="ECO:0000256" key="1">
    <source>
        <dbReference type="ARBA" id="ARBA00004651"/>
    </source>
</evidence>
<comment type="subcellular location">
    <subcellularLocation>
        <location evidence="1">Cell membrane</location>
        <topology evidence="1">Multi-pass membrane protein</topology>
    </subcellularLocation>
</comment>
<dbReference type="PANTHER" id="PTHR43528">
    <property type="entry name" value="ALPHA-KETOGLUTARATE PERMEASE"/>
    <property type="match status" value="1"/>
</dbReference>
<dbReference type="PROSITE" id="PS00216">
    <property type="entry name" value="SUGAR_TRANSPORT_1"/>
    <property type="match status" value="1"/>
</dbReference>
<feature type="domain" description="Major facilitator superfamily (MFS) profile" evidence="9">
    <location>
        <begin position="12"/>
        <end position="434"/>
    </location>
</feature>